<protein>
    <submittedName>
        <fullName evidence="2">Uncharacterized protein</fullName>
    </submittedName>
</protein>
<feature type="compositionally biased region" description="Basic and acidic residues" evidence="1">
    <location>
        <begin position="106"/>
        <end position="125"/>
    </location>
</feature>
<feature type="region of interest" description="Disordered" evidence="1">
    <location>
        <begin position="106"/>
        <end position="167"/>
    </location>
</feature>
<feature type="compositionally biased region" description="Polar residues" evidence="1">
    <location>
        <begin position="129"/>
        <end position="139"/>
    </location>
</feature>
<proteinExistence type="predicted"/>
<gene>
    <name evidence="2" type="ORF">HRV97_13330</name>
</gene>
<evidence type="ECO:0000313" key="2">
    <source>
        <dbReference type="EMBL" id="NTS66141.1"/>
    </source>
</evidence>
<dbReference type="Proteomes" id="UP000621447">
    <property type="component" value="Unassembled WGS sequence"/>
</dbReference>
<dbReference type="RefSeq" id="WP_174194751.1">
    <property type="nucleotide sequence ID" value="NZ_JABULH010000005.1"/>
</dbReference>
<dbReference type="EMBL" id="JABULH010000005">
    <property type="protein sequence ID" value="NTS66141.1"/>
    <property type="molecule type" value="Genomic_DNA"/>
</dbReference>
<sequence>MKGRQRYDAKMLLAVVGAALVASTLSGSLIAEFAVGQADVRTYHGEPRSALSRHRLRTEPGDPVAAYDAVPRTTWAAPFLSTPDDRHYVDDHRLEDDLARLEAQWKAEDRARDKEDRAREAELRASLETVTTQPSTWSDDQAGGSARPANTPLVDPTSEQSANDTPS</sequence>
<accession>A0ABX2JHX6</accession>
<name>A0ABX2JHX6_9SPHN</name>
<organism evidence="2 3">
    <name type="scientific">Sphingomonas hominis</name>
    <dbReference type="NCBI Taxonomy" id="2741495"/>
    <lineage>
        <taxon>Bacteria</taxon>
        <taxon>Pseudomonadati</taxon>
        <taxon>Pseudomonadota</taxon>
        <taxon>Alphaproteobacteria</taxon>
        <taxon>Sphingomonadales</taxon>
        <taxon>Sphingomonadaceae</taxon>
        <taxon>Sphingomonas</taxon>
    </lineage>
</organism>
<evidence type="ECO:0000313" key="3">
    <source>
        <dbReference type="Proteomes" id="UP000621447"/>
    </source>
</evidence>
<reference evidence="2 3" key="1">
    <citation type="submission" date="2020-06" db="EMBL/GenBank/DDBJ databases">
        <title>Sphingomonas hominis sp. nov., a member of the Sphingomonas, isolated from the hair of a 22-year-old girl.</title>
        <authorList>
            <person name="Zhang D.-F."/>
            <person name="Cui X.-W."/>
        </authorList>
    </citation>
    <scope>NUCLEOTIDE SEQUENCE [LARGE SCALE GENOMIC DNA]</scope>
    <source>
        <strain evidence="2 3">HHU CXW</strain>
    </source>
</reference>
<comment type="caution">
    <text evidence="2">The sequence shown here is derived from an EMBL/GenBank/DDBJ whole genome shotgun (WGS) entry which is preliminary data.</text>
</comment>
<evidence type="ECO:0000256" key="1">
    <source>
        <dbReference type="SAM" id="MobiDB-lite"/>
    </source>
</evidence>
<keyword evidence="3" id="KW-1185">Reference proteome</keyword>
<feature type="compositionally biased region" description="Polar residues" evidence="1">
    <location>
        <begin position="157"/>
        <end position="167"/>
    </location>
</feature>